<evidence type="ECO:0000313" key="3">
    <source>
        <dbReference type="Proteomes" id="UP000305238"/>
    </source>
</evidence>
<dbReference type="GO" id="GO:0006799">
    <property type="term" value="P:polyphosphate biosynthetic process"/>
    <property type="evidence" value="ECO:0007669"/>
    <property type="project" value="UniProtKB-ARBA"/>
</dbReference>
<dbReference type="Gene3D" id="3.20.100.30">
    <property type="entry name" value="VTC, catalytic tunnel domain"/>
    <property type="match status" value="1"/>
</dbReference>
<gene>
    <name evidence="2" type="ORF">ETD96_43695</name>
</gene>
<dbReference type="Pfam" id="PF09359">
    <property type="entry name" value="VTC"/>
    <property type="match status" value="1"/>
</dbReference>
<evidence type="ECO:0000313" key="2">
    <source>
        <dbReference type="EMBL" id="TMR22860.1"/>
    </source>
</evidence>
<feature type="domain" description="CYTH" evidence="1">
    <location>
        <begin position="21"/>
        <end position="117"/>
    </location>
</feature>
<dbReference type="Proteomes" id="UP000305238">
    <property type="component" value="Unassembled WGS sequence"/>
</dbReference>
<dbReference type="EMBL" id="VCKZ01000709">
    <property type="protein sequence ID" value="TMR22860.1"/>
    <property type="molecule type" value="Genomic_DNA"/>
</dbReference>
<dbReference type="RefSeq" id="WP_138642340.1">
    <property type="nucleotide sequence ID" value="NZ_VCKZ01000709.1"/>
</dbReference>
<name>A0A5S4GA35_9ACTN</name>
<dbReference type="InterPro" id="IPR018966">
    <property type="entry name" value="VTC_domain"/>
</dbReference>
<dbReference type="PROSITE" id="PS51707">
    <property type="entry name" value="CYTH"/>
    <property type="match status" value="1"/>
</dbReference>
<accession>A0A5S4GA35</accession>
<dbReference type="InterPro" id="IPR023577">
    <property type="entry name" value="CYTH_domain"/>
</dbReference>
<sequence length="117" mass="13679">MNLTAFPAVGLPEVLARSALQLRLDRKYIVPTNLIPALLTQLTPTHAALEIDGLRTFRYTSTYFDTPDLLTYRHHLQDRRRRYKIRTRTYLDTSECMFEVKMSGTREATDKRRLPHA</sequence>
<evidence type="ECO:0000259" key="1">
    <source>
        <dbReference type="PROSITE" id="PS51707"/>
    </source>
</evidence>
<reference evidence="2 3" key="1">
    <citation type="submission" date="2019-05" db="EMBL/GenBank/DDBJ databases">
        <title>Draft genome sequence of Actinomadura geliboluensis A8036.</title>
        <authorList>
            <person name="Saricaoglu S."/>
            <person name="Isik K."/>
        </authorList>
    </citation>
    <scope>NUCLEOTIDE SEQUENCE [LARGE SCALE GENOMIC DNA]</scope>
    <source>
        <strain evidence="2 3">A8036</strain>
    </source>
</reference>
<organism evidence="2 3">
    <name type="scientific">Actinomadura geliboluensis</name>
    <dbReference type="NCBI Taxonomy" id="882440"/>
    <lineage>
        <taxon>Bacteria</taxon>
        <taxon>Bacillati</taxon>
        <taxon>Actinomycetota</taxon>
        <taxon>Actinomycetes</taxon>
        <taxon>Streptosporangiales</taxon>
        <taxon>Thermomonosporaceae</taxon>
        <taxon>Actinomadura</taxon>
    </lineage>
</organism>
<comment type="caution">
    <text evidence="2">The sequence shown here is derived from an EMBL/GenBank/DDBJ whole genome shotgun (WGS) entry which is preliminary data.</text>
</comment>
<dbReference type="InterPro" id="IPR042267">
    <property type="entry name" value="VTC_sf"/>
</dbReference>
<proteinExistence type="predicted"/>
<protein>
    <submittedName>
        <fullName evidence="2">VTC domain-containing protein</fullName>
    </submittedName>
</protein>
<keyword evidence="3" id="KW-1185">Reference proteome</keyword>
<dbReference type="AlphaFoldDB" id="A0A5S4GA35"/>
<dbReference type="OrthoDB" id="148766at2"/>
<feature type="non-terminal residue" evidence="2">
    <location>
        <position position="117"/>
    </location>
</feature>